<protein>
    <submittedName>
        <fullName evidence="1">Membrane protein</fullName>
    </submittedName>
</protein>
<evidence type="ECO:0000313" key="1">
    <source>
        <dbReference type="EMBL" id="GKX68240.1"/>
    </source>
</evidence>
<organism evidence="1 2">
    <name type="scientific">Inconstantimicrobium mannanitabidum</name>
    <dbReference type="NCBI Taxonomy" id="1604901"/>
    <lineage>
        <taxon>Bacteria</taxon>
        <taxon>Bacillati</taxon>
        <taxon>Bacillota</taxon>
        <taxon>Clostridia</taxon>
        <taxon>Eubacteriales</taxon>
        <taxon>Clostridiaceae</taxon>
        <taxon>Inconstantimicrobium</taxon>
    </lineage>
</organism>
<comment type="caution">
    <text evidence="1">The sequence shown here is derived from an EMBL/GenBank/DDBJ whole genome shotgun (WGS) entry which is preliminary data.</text>
</comment>
<sequence>MKNLIGFRILKTAVGASLAIIIAQGMGLKYAVAAGIITILSVQNTKKTSIKLALQRIESTALALLIASILFFILGYNPITFGLYLVIFIPITVFLKITDGIVVSSVLVTHLLAEKSISLFWVRNEFLLMAVGAGIAILLNIYMPKIENEIKETQQDIEEHMRSILFQMAQSLRKQSVNVEEEALFNELEVKLKQGNESAYRHLNNYIINDTKYYVQYMEMRTLQYEILKYMRSHFIKFYMTFEQTEIVAAFTEKVALDFGEYNTAEELLRELNEIVNIFKKQELPKTREEFENRAMLFQFLNDMETLLELKKSFSKKFKVS</sequence>
<evidence type="ECO:0000313" key="2">
    <source>
        <dbReference type="Proteomes" id="UP001058074"/>
    </source>
</evidence>
<name>A0ACB5RGM7_9CLOT</name>
<reference evidence="1" key="1">
    <citation type="journal article" date="2025" name="Int. J. Syst. Evol. Microbiol.">
        <title>Inconstantimicrobium mannanitabidum sp. nov., a novel member of the family Clostridiaceae isolated from anoxic soil under the treatment of reductive soil disinfestation.</title>
        <authorList>
            <person name="Ueki A."/>
            <person name="Tonouchi A."/>
            <person name="Honma S."/>
            <person name="Kaku N."/>
            <person name="Ueki K."/>
        </authorList>
    </citation>
    <scope>NUCLEOTIDE SEQUENCE</scope>
    <source>
        <strain evidence="1">TW13</strain>
    </source>
</reference>
<dbReference type="EMBL" id="BROD01000001">
    <property type="protein sequence ID" value="GKX68240.1"/>
    <property type="molecule type" value="Genomic_DNA"/>
</dbReference>
<accession>A0ACB5RGM7</accession>
<gene>
    <name evidence="1" type="ORF">rsdtw13_34980</name>
</gene>
<proteinExistence type="predicted"/>
<dbReference type="Proteomes" id="UP001058074">
    <property type="component" value="Unassembled WGS sequence"/>
</dbReference>
<keyword evidence="2" id="KW-1185">Reference proteome</keyword>